<dbReference type="KEGG" id="schv:BRCON_2631"/>
<evidence type="ECO:0000256" key="1">
    <source>
        <dbReference type="PROSITE-ProRule" id="PRU00339"/>
    </source>
</evidence>
<dbReference type="InterPro" id="IPR019734">
    <property type="entry name" value="TPR_rpt"/>
</dbReference>
<dbReference type="EMBL" id="CP030759">
    <property type="protein sequence ID" value="AXA37373.1"/>
    <property type="molecule type" value="Genomic_DNA"/>
</dbReference>
<feature type="compositionally biased region" description="Basic and acidic residues" evidence="2">
    <location>
        <begin position="1"/>
        <end position="11"/>
    </location>
</feature>
<feature type="region of interest" description="Disordered" evidence="2">
    <location>
        <begin position="1"/>
        <end position="30"/>
    </location>
</feature>
<evidence type="ECO:0000256" key="2">
    <source>
        <dbReference type="SAM" id="MobiDB-lite"/>
    </source>
</evidence>
<evidence type="ECO:0000313" key="4">
    <source>
        <dbReference type="Proteomes" id="UP000262583"/>
    </source>
</evidence>
<dbReference type="PROSITE" id="PS50005">
    <property type="entry name" value="TPR"/>
    <property type="match status" value="2"/>
</dbReference>
<dbReference type="Gene3D" id="1.25.40.10">
    <property type="entry name" value="Tetratricopeptide repeat domain"/>
    <property type="match status" value="2"/>
</dbReference>
<dbReference type="PANTHER" id="PTHR12558">
    <property type="entry name" value="CELL DIVISION CYCLE 16,23,27"/>
    <property type="match status" value="1"/>
</dbReference>
<dbReference type="Pfam" id="PF00515">
    <property type="entry name" value="TPR_1"/>
    <property type="match status" value="1"/>
</dbReference>
<accession>A0A2Z4YAC0</accession>
<dbReference type="SMART" id="SM00028">
    <property type="entry name" value="TPR"/>
    <property type="match status" value="5"/>
</dbReference>
<proteinExistence type="predicted"/>
<evidence type="ECO:0000313" key="3">
    <source>
        <dbReference type="EMBL" id="AXA37373.1"/>
    </source>
</evidence>
<sequence length="267" mass="30703">MGRFSKLETDKNSTPQEAVGQRRAVESRPTASEPVYDAPYYVNTGIQQYFSGDLKRALQLFSRATQVDRANLEGWAWQLLTLITLKQYKEAMVWVLRALELFPQDARIISLQGLAFAHQGMAQRGLQCSDYAIQQNASDPYVWLWRGQILLLAENPNAEFCFGKAMETRRTDEWIVPALIGLAYLDQRNFARAAGFLETAVQEVPQNDYLWTQLGIARERLGLMQKALECYETAVRLNPKNRVAQERLVRISQSPWLARILRRLFPF</sequence>
<feature type="repeat" description="TPR" evidence="1">
    <location>
        <begin position="38"/>
        <end position="71"/>
    </location>
</feature>
<name>A0A2Z4YAC0_SUMC1</name>
<dbReference type="AlphaFoldDB" id="A0A2Z4YAC0"/>
<dbReference type="Pfam" id="PF13432">
    <property type="entry name" value="TPR_16"/>
    <property type="match status" value="1"/>
</dbReference>
<dbReference type="Proteomes" id="UP000262583">
    <property type="component" value="Chromosome"/>
</dbReference>
<gene>
    <name evidence="3" type="ORF">BRCON_2631</name>
</gene>
<reference evidence="3 4" key="1">
    <citation type="submission" date="2018-05" db="EMBL/GenBank/DDBJ databases">
        <title>A metagenomic window into the 2 km-deep terrestrial subsurface aquifer revealed taxonomically and functionally diverse microbial community comprising novel uncultured bacterial lineages.</title>
        <authorList>
            <person name="Kadnikov V.V."/>
            <person name="Mardanov A.V."/>
            <person name="Beletsky A.V."/>
            <person name="Banks D."/>
            <person name="Pimenov N.V."/>
            <person name="Frank Y.A."/>
            <person name="Karnachuk O.V."/>
            <person name="Ravin N.V."/>
        </authorList>
    </citation>
    <scope>NUCLEOTIDE SEQUENCE [LARGE SCALE GENOMIC DNA]</scope>
    <source>
        <strain evidence="3">BY</strain>
    </source>
</reference>
<protein>
    <submittedName>
        <fullName evidence="3">TPR-repeat-containing protein</fullName>
    </submittedName>
</protein>
<dbReference type="InterPro" id="IPR011990">
    <property type="entry name" value="TPR-like_helical_dom_sf"/>
</dbReference>
<dbReference type="SUPFAM" id="SSF48452">
    <property type="entry name" value="TPR-like"/>
    <property type="match status" value="1"/>
</dbReference>
<feature type="repeat" description="TPR" evidence="1">
    <location>
        <begin position="208"/>
        <end position="241"/>
    </location>
</feature>
<dbReference type="PANTHER" id="PTHR12558:SF13">
    <property type="entry name" value="CELL DIVISION CYCLE PROTEIN 27 HOMOLOG"/>
    <property type="match status" value="1"/>
</dbReference>
<organism evidence="3 4">
    <name type="scientific">Sumerlaea chitinivorans</name>
    <dbReference type="NCBI Taxonomy" id="2250252"/>
    <lineage>
        <taxon>Bacteria</taxon>
        <taxon>Candidatus Sumerlaeota</taxon>
        <taxon>Candidatus Sumerlaeia</taxon>
        <taxon>Candidatus Sumerlaeales</taxon>
        <taxon>Candidatus Sumerlaeaceae</taxon>
        <taxon>Candidatus Sumerlaea</taxon>
    </lineage>
</organism>
<keyword evidence="1" id="KW-0802">TPR repeat</keyword>